<protein>
    <recommendedName>
        <fullName evidence="3">Peptidase M10 metallopeptidase domain-containing protein</fullName>
    </recommendedName>
</protein>
<reference evidence="1 2" key="1">
    <citation type="submission" date="2023-05" db="EMBL/GenBank/DDBJ databases">
        <authorList>
            <person name="Gao F."/>
        </authorList>
    </citation>
    <scope>NUCLEOTIDE SEQUENCE [LARGE SCALE GENOMIC DNA]</scope>
    <source>
        <strain evidence="1 2">MIMF12</strain>
    </source>
</reference>
<keyword evidence="2" id="KW-1185">Reference proteome</keyword>
<dbReference type="RefSeq" id="WP_285522129.1">
    <property type="nucleotide sequence ID" value="NZ_JASNGB010000031.1"/>
</dbReference>
<gene>
    <name evidence="1" type="ORF">QOL99_05555</name>
</gene>
<proteinExistence type="predicted"/>
<evidence type="ECO:0000313" key="2">
    <source>
        <dbReference type="Proteomes" id="UP001302059"/>
    </source>
</evidence>
<organism evidence="1 2">
    <name type="scientific">Deinococcus rhizophilus</name>
    <dbReference type="NCBI Taxonomy" id="3049544"/>
    <lineage>
        <taxon>Bacteria</taxon>
        <taxon>Thermotogati</taxon>
        <taxon>Deinococcota</taxon>
        <taxon>Deinococci</taxon>
        <taxon>Deinococcales</taxon>
        <taxon>Deinococcaceae</taxon>
        <taxon>Deinococcus</taxon>
    </lineage>
</organism>
<dbReference type="InterPro" id="IPR013783">
    <property type="entry name" value="Ig-like_fold"/>
</dbReference>
<name>A0ABT7JEX9_9DEIO</name>
<dbReference type="EMBL" id="JASNGB010000031">
    <property type="protein sequence ID" value="MDL2343615.1"/>
    <property type="molecule type" value="Genomic_DNA"/>
</dbReference>
<sequence>MTARDNVAVTHLELHDNGRLVQQHAGPTLSGTISYQPADNGPHTLDLQARDAAGNVQTQRHALQVNVTPNASQSLDRCQLTRVSLPAEVRINAGEQLWLMADLQFQAQPCLPDASALGATWRAQGGATLSSSGWSGQHQDARPSVLVRSGTTPGELTLTLGGLSASTKVHAQSPGGDPFNLTLRWMTPPPSAEYQATVEQAARRWESVITQGLPSSRVLIGDQEVVVDDVLVSVYVEPMTPVMAGYAGPLAMREVPGGKWLPATGEMRLSLSSMDHLEEAPQLLSNLVTHELGHVLGLGTLWEGYGTQWPTLLDPPNCSQTTGPVAYIGAQAVQAYRALGGGHPGVPLAETGGRNRCTHWHEAQVAGEVMGPSLSRSKRALSVMTLAALEDLGYQVNRAAADPYQLPTGMQAAADPPGPAAAESGNLLVERLLFPDVLPTRP</sequence>
<dbReference type="Gene3D" id="3.90.132.10">
    <property type="entry name" value="Leishmanolysin , domain 2"/>
    <property type="match status" value="1"/>
</dbReference>
<comment type="caution">
    <text evidence="1">The sequence shown here is derived from an EMBL/GenBank/DDBJ whole genome shotgun (WGS) entry which is preliminary data.</text>
</comment>
<accession>A0ABT7JEX9</accession>
<evidence type="ECO:0008006" key="3">
    <source>
        <dbReference type="Google" id="ProtNLM"/>
    </source>
</evidence>
<dbReference type="SUPFAM" id="SSF55486">
    <property type="entry name" value="Metalloproteases ('zincins'), catalytic domain"/>
    <property type="match status" value="1"/>
</dbReference>
<evidence type="ECO:0000313" key="1">
    <source>
        <dbReference type="EMBL" id="MDL2343615.1"/>
    </source>
</evidence>
<dbReference type="Gene3D" id="2.60.40.10">
    <property type="entry name" value="Immunoglobulins"/>
    <property type="match status" value="1"/>
</dbReference>
<dbReference type="Proteomes" id="UP001302059">
    <property type="component" value="Unassembled WGS sequence"/>
</dbReference>